<accession>A0A8J4M4M3</accession>
<gene>
    <name evidence="5" type="primary">UlaG</name>
    <name evidence="5" type="ORF">XYCOK13_41690</name>
</gene>
<dbReference type="PANTHER" id="PTHR15032">
    <property type="entry name" value="N-ACYL-PHOSPHATIDYLETHANOLAMINE-HYDROLYZING PHOSPHOLIPASE D"/>
    <property type="match status" value="1"/>
</dbReference>
<feature type="domain" description="Metallo-beta-lactamase" evidence="4">
    <location>
        <begin position="117"/>
        <end position="312"/>
    </location>
</feature>
<dbReference type="Pfam" id="PF12706">
    <property type="entry name" value="Lactamase_B_2"/>
    <property type="match status" value="1"/>
</dbReference>
<dbReference type="SUPFAM" id="SSF56281">
    <property type="entry name" value="Metallo-hydrolase/oxidoreductase"/>
    <property type="match status" value="1"/>
</dbReference>
<dbReference type="PIRSF" id="PIRSF038896">
    <property type="entry name" value="NAPE-PLD"/>
    <property type="match status" value="1"/>
</dbReference>
<dbReference type="GO" id="GO:0008270">
    <property type="term" value="F:zinc ion binding"/>
    <property type="evidence" value="ECO:0007669"/>
    <property type="project" value="InterPro"/>
</dbReference>
<organism evidence="5 6">
    <name type="scientific">Xylanibacillus composti</name>
    <dbReference type="NCBI Taxonomy" id="1572762"/>
    <lineage>
        <taxon>Bacteria</taxon>
        <taxon>Bacillati</taxon>
        <taxon>Bacillota</taxon>
        <taxon>Bacilli</taxon>
        <taxon>Bacillales</taxon>
        <taxon>Paenibacillaceae</taxon>
        <taxon>Xylanibacillus</taxon>
    </lineage>
</organism>
<dbReference type="PANTHER" id="PTHR15032:SF4">
    <property type="entry name" value="N-ACYL-PHOSPHATIDYLETHANOLAMINE-HYDROLYZING PHOSPHOLIPASE D"/>
    <property type="match status" value="1"/>
</dbReference>
<dbReference type="InterPro" id="IPR001279">
    <property type="entry name" value="Metallo-B-lactamas"/>
</dbReference>
<protein>
    <submittedName>
        <fullName evidence="5">MBL fold metallo-hydrolase</fullName>
    </submittedName>
</protein>
<comment type="catalytic activity">
    <reaction evidence="3">
        <text>3',5'-cyclic UMP + H2O = UMP + H(+)</text>
        <dbReference type="Rhea" id="RHEA:70575"/>
        <dbReference type="ChEBI" id="CHEBI:15377"/>
        <dbReference type="ChEBI" id="CHEBI:15378"/>
        <dbReference type="ChEBI" id="CHEBI:57865"/>
        <dbReference type="ChEBI" id="CHEBI:184387"/>
    </reaction>
    <physiologicalReaction direction="left-to-right" evidence="3">
        <dbReference type="Rhea" id="RHEA:70576"/>
    </physiologicalReaction>
</comment>
<dbReference type="Proteomes" id="UP000677918">
    <property type="component" value="Unassembled WGS sequence"/>
</dbReference>
<sequence>MIYAIILVFGLVLGITLYVNVHPVFGGRLGREDKQKFRAHSNYANGKFRNPSPVQMEMNLSTIGSFIRDAWKGGEERRPRQPLPLAEPDWARIRSGEPALTWFGHSTFLLSIEGKQLLVDPMFGRSASPVSFVGSKRYSGDLLAMTEALPAIDAVLITHDHYDHLDYPSIQRLRHKVRQFFVPLGVGAHLVRWGVERGRIRELNWWDELEWEGLTLAAVPARHFSGRGLANRDSTLWMGWVILSSGLRLYISGDGGYGPHFQEIGEAYGPFDFTFIEGGQYDTRWPNVHMMPEQSVQAHLDVKGDRMMLSHWGAFTLAYHSWIDPVERARREAERRGVTLLAPRLGETVPLRREAASIAAAWWREH</sequence>
<dbReference type="InterPro" id="IPR036866">
    <property type="entry name" value="RibonucZ/Hydroxyglut_hydro"/>
</dbReference>
<keyword evidence="6" id="KW-1185">Reference proteome</keyword>
<dbReference type="GO" id="GO:0005737">
    <property type="term" value="C:cytoplasm"/>
    <property type="evidence" value="ECO:0007669"/>
    <property type="project" value="TreeGrafter"/>
</dbReference>
<dbReference type="EMBL" id="BOVK01000081">
    <property type="protein sequence ID" value="GIQ71345.1"/>
    <property type="molecule type" value="Genomic_DNA"/>
</dbReference>
<dbReference type="AlphaFoldDB" id="A0A8J4M4M3"/>
<evidence type="ECO:0000259" key="4">
    <source>
        <dbReference type="Pfam" id="PF12706"/>
    </source>
</evidence>
<comment type="catalytic activity">
    <reaction evidence="1">
        <text>3',5'-cyclic CMP + H2O = CMP + H(+)</text>
        <dbReference type="Rhea" id="RHEA:72675"/>
        <dbReference type="ChEBI" id="CHEBI:15377"/>
        <dbReference type="ChEBI" id="CHEBI:15378"/>
        <dbReference type="ChEBI" id="CHEBI:58003"/>
        <dbReference type="ChEBI" id="CHEBI:60377"/>
    </reaction>
    <physiologicalReaction direction="left-to-right" evidence="1">
        <dbReference type="Rhea" id="RHEA:72676"/>
    </physiologicalReaction>
</comment>
<proteinExistence type="predicted"/>
<name>A0A8J4M4M3_9BACL</name>
<reference evidence="5" key="1">
    <citation type="submission" date="2021-04" db="EMBL/GenBank/DDBJ databases">
        <title>Draft genome sequence of Xylanibacillus composti strain K13.</title>
        <authorList>
            <person name="Uke A."/>
            <person name="Chhe C."/>
            <person name="Baramee S."/>
            <person name="Kosugi A."/>
        </authorList>
    </citation>
    <scope>NUCLEOTIDE SEQUENCE</scope>
    <source>
        <strain evidence="5">K13</strain>
    </source>
</reference>
<dbReference type="RefSeq" id="WP_213414140.1">
    <property type="nucleotide sequence ID" value="NZ_BOVK01000081.1"/>
</dbReference>
<comment type="function">
    <text evidence="2">Counteracts the endogenous Pycsar antiviral defense system. Phosphodiesterase that enables metal-dependent hydrolysis of host cyclic nucleotide Pycsar defense signals such as cCMP and cUMP.</text>
</comment>
<evidence type="ECO:0000256" key="3">
    <source>
        <dbReference type="ARBA" id="ARBA00048505"/>
    </source>
</evidence>
<comment type="caution">
    <text evidence="5">The sequence shown here is derived from an EMBL/GenBank/DDBJ whole genome shotgun (WGS) entry which is preliminary data.</text>
</comment>
<evidence type="ECO:0000313" key="6">
    <source>
        <dbReference type="Proteomes" id="UP000677918"/>
    </source>
</evidence>
<evidence type="ECO:0000256" key="1">
    <source>
        <dbReference type="ARBA" id="ARBA00034221"/>
    </source>
</evidence>
<dbReference type="GO" id="GO:0070290">
    <property type="term" value="F:N-acylphosphatidylethanolamine-specific phospholipase D activity"/>
    <property type="evidence" value="ECO:0007669"/>
    <property type="project" value="InterPro"/>
</dbReference>
<dbReference type="InterPro" id="IPR024884">
    <property type="entry name" value="NAPE-PLD"/>
</dbReference>
<dbReference type="Gene3D" id="3.60.15.10">
    <property type="entry name" value="Ribonuclease Z/Hydroxyacylglutathione hydrolase-like"/>
    <property type="match status" value="1"/>
</dbReference>
<evidence type="ECO:0000256" key="2">
    <source>
        <dbReference type="ARBA" id="ARBA00034301"/>
    </source>
</evidence>
<evidence type="ECO:0000313" key="5">
    <source>
        <dbReference type="EMBL" id="GIQ71345.1"/>
    </source>
</evidence>